<dbReference type="EMBL" id="CP009247">
    <property type="protein sequence ID" value="APT88168.1"/>
    <property type="molecule type" value="Genomic_DNA"/>
</dbReference>
<dbReference type="Gene3D" id="3.40.47.10">
    <property type="match status" value="1"/>
</dbReference>
<reference evidence="8 9" key="1">
    <citation type="submission" date="2014-08" db="EMBL/GenBank/DDBJ databases">
        <title>Complete genome sequence of Corynebacterium frankenforstense ST18(T) (=DSM 45800(T)), isolated from raw cow milk.</title>
        <authorList>
            <person name="Ruckert C."/>
            <person name="Albersmeier A."/>
            <person name="Winkler A."/>
            <person name="Lipski A."/>
            <person name="Kalinowski J."/>
        </authorList>
    </citation>
    <scope>NUCLEOTIDE SEQUENCE [LARGE SCALE GENOMIC DNA]</scope>
    <source>
        <strain evidence="8 9">ST18</strain>
    </source>
</reference>
<dbReference type="GO" id="GO:0004318">
    <property type="term" value="F:enoyl-[acyl-carrier-protein] reductase (NADH) activity"/>
    <property type="evidence" value="ECO:0007669"/>
    <property type="project" value="InterPro"/>
</dbReference>
<feature type="domain" description="Ketosynthase family 3 (KS3)" evidence="7">
    <location>
        <begin position="2588"/>
        <end position="3041"/>
    </location>
</feature>
<evidence type="ECO:0000256" key="6">
    <source>
        <dbReference type="SAM" id="MobiDB-lite"/>
    </source>
</evidence>
<dbReference type="InterPro" id="IPR002539">
    <property type="entry name" value="MaoC-like_dom"/>
</dbReference>
<dbReference type="InterPro" id="IPR013785">
    <property type="entry name" value="Aldolase_TIM"/>
</dbReference>
<dbReference type="FunFam" id="3.40.366.10:FF:000009">
    <property type="entry name" value="Fatty acid synthase Fas"/>
    <property type="match status" value="1"/>
</dbReference>
<dbReference type="OrthoDB" id="4746285at2"/>
<feature type="region of interest" description="Disordered" evidence="6">
    <location>
        <begin position="3118"/>
        <end position="3139"/>
    </location>
</feature>
<dbReference type="SMART" id="SM00827">
    <property type="entry name" value="PKS_AT"/>
    <property type="match status" value="1"/>
</dbReference>
<keyword evidence="4" id="KW-0521">NADP</keyword>
<evidence type="ECO:0000259" key="7">
    <source>
        <dbReference type="PROSITE" id="PS52004"/>
    </source>
</evidence>
<dbReference type="Gene3D" id="3.40.366.10">
    <property type="entry name" value="Malonyl-Coenzyme A Acyl Carrier Protein, domain 2"/>
    <property type="match status" value="3"/>
</dbReference>
<accession>A0A1L7CQR4</accession>
<dbReference type="InterPro" id="IPR016035">
    <property type="entry name" value="Acyl_Trfase/lysoPLipase"/>
</dbReference>
<dbReference type="InterPro" id="IPR001227">
    <property type="entry name" value="Ac_transferase_dom_sf"/>
</dbReference>
<gene>
    <name evidence="8" type="ORF">CFRA_01480</name>
</gene>
<evidence type="ECO:0000256" key="1">
    <source>
        <dbReference type="ARBA" id="ARBA00005254"/>
    </source>
</evidence>
<evidence type="ECO:0000256" key="2">
    <source>
        <dbReference type="ARBA" id="ARBA00022679"/>
    </source>
</evidence>
<dbReference type="InterPro" id="IPR055118">
    <property type="entry name" value="FAS-like_AT_central"/>
</dbReference>
<dbReference type="PANTHER" id="PTHR10982">
    <property type="entry name" value="MALONYL COA-ACYL CARRIER PROTEIN TRANSACYLASE"/>
    <property type="match status" value="1"/>
</dbReference>
<dbReference type="InterPro" id="IPR020841">
    <property type="entry name" value="PKS_Beta-ketoAc_synthase_dom"/>
</dbReference>
<dbReference type="InterPro" id="IPR047224">
    <property type="entry name" value="FAS_alpha_su_C"/>
</dbReference>
<dbReference type="Gene3D" id="3.30.70.2430">
    <property type="match status" value="1"/>
</dbReference>
<dbReference type="Pfam" id="PF01575">
    <property type="entry name" value="MaoC_dehydratas"/>
    <property type="match status" value="1"/>
</dbReference>
<keyword evidence="2 8" id="KW-0808">Transferase</keyword>
<evidence type="ECO:0000256" key="3">
    <source>
        <dbReference type="ARBA" id="ARBA00022801"/>
    </source>
</evidence>
<evidence type="ECO:0000313" key="9">
    <source>
        <dbReference type="Proteomes" id="UP000185434"/>
    </source>
</evidence>
<dbReference type="GO" id="GO:0004312">
    <property type="term" value="F:fatty acid synthase activity"/>
    <property type="evidence" value="ECO:0007669"/>
    <property type="project" value="InterPro"/>
</dbReference>
<dbReference type="Gene3D" id="3.10.129.10">
    <property type="entry name" value="Hotdog Thioesterase"/>
    <property type="match status" value="1"/>
</dbReference>
<dbReference type="SUPFAM" id="SSF51412">
    <property type="entry name" value="Inosine monophosphate dehydrogenase (IMPDH)"/>
    <property type="match status" value="1"/>
</dbReference>
<dbReference type="InterPro" id="IPR016036">
    <property type="entry name" value="Malonyl_transacylase_ACP-bd"/>
</dbReference>
<dbReference type="InterPro" id="IPR029069">
    <property type="entry name" value="HotDog_dom_sf"/>
</dbReference>
<dbReference type="SUPFAM" id="SSF51735">
    <property type="entry name" value="NAD(P)-binding Rossmann-fold domains"/>
    <property type="match status" value="1"/>
</dbReference>
<dbReference type="InterPro" id="IPR036291">
    <property type="entry name" value="NAD(P)-bd_dom_sf"/>
</dbReference>
<feature type="compositionally biased region" description="Low complexity" evidence="6">
    <location>
        <begin position="3122"/>
        <end position="3139"/>
    </location>
</feature>
<dbReference type="InterPro" id="IPR013565">
    <property type="entry name" value="Fas1/AflB-like_central"/>
</dbReference>
<dbReference type="SUPFAM" id="SSF52151">
    <property type="entry name" value="FabD/lysophospholipase-like"/>
    <property type="match status" value="2"/>
</dbReference>
<dbReference type="Gene3D" id="3.20.20.70">
    <property type="entry name" value="Aldolase class I"/>
    <property type="match status" value="1"/>
</dbReference>
<dbReference type="PROSITE" id="PS52004">
    <property type="entry name" value="KS3_2"/>
    <property type="match status" value="1"/>
</dbReference>
<organism evidence="8 9">
    <name type="scientific">Corynebacterium frankenforstense DSM 45800</name>
    <dbReference type="NCBI Taxonomy" id="1437875"/>
    <lineage>
        <taxon>Bacteria</taxon>
        <taxon>Bacillati</taxon>
        <taxon>Actinomycetota</taxon>
        <taxon>Actinomycetes</taxon>
        <taxon>Mycobacteriales</taxon>
        <taxon>Corynebacteriaceae</taxon>
        <taxon>Corynebacterium</taxon>
    </lineage>
</organism>
<keyword evidence="5" id="KW-0560">Oxidoreductase</keyword>
<dbReference type="SUPFAM" id="SSF55048">
    <property type="entry name" value="Probable ACP-binding domain of malonyl-CoA ACP transacylase"/>
    <property type="match status" value="1"/>
</dbReference>
<evidence type="ECO:0000313" key="8">
    <source>
        <dbReference type="EMBL" id="APT88168.1"/>
    </source>
</evidence>
<protein>
    <submittedName>
        <fullName evidence="8">ACP S-malonyltransferase</fullName>
    </submittedName>
</protein>
<dbReference type="GO" id="GO:0005835">
    <property type="term" value="C:fatty acid synthase complex"/>
    <property type="evidence" value="ECO:0007669"/>
    <property type="project" value="InterPro"/>
</dbReference>
<dbReference type="GO" id="GO:0006633">
    <property type="term" value="P:fatty acid biosynthetic process"/>
    <property type="evidence" value="ECO:0007669"/>
    <property type="project" value="InterPro"/>
</dbReference>
<dbReference type="Gene3D" id="3.90.25.70">
    <property type="match status" value="1"/>
</dbReference>
<dbReference type="Proteomes" id="UP000185434">
    <property type="component" value="Chromosome"/>
</dbReference>
<dbReference type="Gene3D" id="3.40.50.720">
    <property type="entry name" value="NAD(P)-binding Rossmann-like Domain"/>
    <property type="match status" value="1"/>
</dbReference>
<feature type="compositionally biased region" description="Low complexity" evidence="6">
    <location>
        <begin position="1688"/>
        <end position="1732"/>
    </location>
</feature>
<dbReference type="Pfam" id="PF00698">
    <property type="entry name" value="Acyl_transf_1"/>
    <property type="match status" value="1"/>
</dbReference>
<dbReference type="SUPFAM" id="SSF54637">
    <property type="entry name" value="Thioesterase/thiol ester dehydrase-isomerase"/>
    <property type="match status" value="1"/>
</dbReference>
<dbReference type="Pfam" id="PF18094">
    <property type="entry name" value="DNA_pol_B_N"/>
    <property type="match status" value="1"/>
</dbReference>
<dbReference type="InterPro" id="IPR050830">
    <property type="entry name" value="Fungal_FAS"/>
</dbReference>
<dbReference type="InterPro" id="IPR016039">
    <property type="entry name" value="Thiolase-like"/>
</dbReference>
<evidence type="ECO:0000256" key="4">
    <source>
        <dbReference type="ARBA" id="ARBA00022857"/>
    </source>
</evidence>
<dbReference type="InterPro" id="IPR014043">
    <property type="entry name" value="Acyl_transferase_dom"/>
</dbReference>
<proteinExistence type="inferred from homology"/>
<dbReference type="Pfam" id="PF02801">
    <property type="entry name" value="Ketoacyl-synt_C"/>
    <property type="match status" value="1"/>
</dbReference>
<feature type="compositionally biased region" description="Low complexity" evidence="6">
    <location>
        <begin position="1749"/>
        <end position="1773"/>
    </location>
</feature>
<dbReference type="STRING" id="1437875.CFRA_01480"/>
<feature type="region of interest" description="Disordered" evidence="6">
    <location>
        <begin position="2442"/>
        <end position="2476"/>
    </location>
</feature>
<dbReference type="Pfam" id="PF00109">
    <property type="entry name" value="ketoacyl-synt"/>
    <property type="match status" value="1"/>
</dbReference>
<dbReference type="KEGG" id="cfk:CFRA_01480"/>
<dbReference type="CDD" id="cd00828">
    <property type="entry name" value="elong_cond_enzymes"/>
    <property type="match status" value="1"/>
</dbReference>
<dbReference type="SUPFAM" id="SSF53901">
    <property type="entry name" value="Thiolase-like"/>
    <property type="match status" value="2"/>
</dbReference>
<keyword evidence="3" id="KW-0378">Hydrolase</keyword>
<dbReference type="GO" id="GO:0016787">
    <property type="term" value="F:hydrolase activity"/>
    <property type="evidence" value="ECO:0007669"/>
    <property type="project" value="UniProtKB-KW"/>
</dbReference>
<dbReference type="InterPro" id="IPR014030">
    <property type="entry name" value="Ketoacyl_synth_N"/>
</dbReference>
<sequence length="3139" mass="327673">MSLTPLLSMEHPALIFAGQGSPWQLAVSTAAAQPGVAPRLQALIDRVRTRTAPLAREIGSTVPGVFERLTSLTGPDATAEALPADAQPAVSVPGIVLGQIAAVEHLRDLGLDLTATECAGHSQGDLGVAAVRHPEAALALAVLMGTALSAPTAFDNRSRMLSVRGLSLDDVASAADAVDGTAVVAVVNGPTHQVLSGTPEDLAAVRRALEELVSAHNRRVEERETGGDPLEPRFDELPVAAAFHNPVNAEAAATAIEWARRCGVDADVDAAGLVNEIFVNHFDWSARVRDLRDKGVTHVLSLDTGLARMTENLLAGTGVPVIPAGSAAERDRLATPGSALPQAETWEDFAPRLVRLPDGEVKLQTRFSKLTGYSPVILAGMTPTTVDPDIVAAAANAGHWAEMAGGGQFSEEVFTANKDALIAQLEPGRAAQFNSMYFDRFLWNLQFGQQRIVSRARAAGAAINGVTVSAGIPEPEEARELLAQLHADGYPYVAFKPGTSVQIRATLAIADDNPDTAIIMQVEDGHAGGHHSWVNLDDMLRATYAEIRRRPNVTLAVGGGLGDPERAADYLLGTWSAAYGLPAMPVDAVLVGTAAMTAREAKTSPQVKELLRETPGVAPEDNEGWVGRLACAGGVTSGQSHLLADMHELDNDFAAASRRITELDSDSYAEHREELIELLSRTSKPYFGDVDEMTYAEWVDRFVDLAFPWIDPTWPDRFLDLLRRVEARLNAADHGEIPTLFPDLASVEDGPAAAARLREAYPEAAETAVAARDAAWWVGLNRKHHKPMPWVTAIDGDLKRWFGLDSLWQSQDERYPASAVRAIPGPVSVGAITTVDEPVADILDRYEQVAAGRIDAEPVARFARLEDAADARELITASPTIVWHGHLIDNPAHVLAPGAFELIPGDSDTEWTVRVLAETRWDDLPERPYAVRNVDIPLDLGPAVHTGASPVVSDARLPESVFALLAGVAGVGSASAAGDTIDALPTVGATTEAAPYGLVTDSFHLPEHLLRAHSAVTGAPLGVEPGTPDVLVGPCWPAIYTALGTGRLADGYPVIEGLLNAVHFDHSVELRRPLAELAAPGEGRRLTVESRCTSIDESASGRIVRVDLDVFADAGEIDDVAHAGVGADGAVGAPTATDGTSASGRVLVATLVERFCIRGRAVGHAQPPAAPEYGDAPAAAGIRSGQRSFVDRATVTAPGNMTAFAMVSGDYNPIHTSANAARLVGLDAPLVHGMWLSATAQHLAGRHGHVEGWTYNMYGMVQLNDEVEITVERVGRAGLHAALEVTCRIGGDVVSRGQALLAEPKTAYVYPGQGVQATGMGAADRSASAAAREIWRRADRHTRTALGFSIRHIVDDNPTELTVRGRTFRHPAGVLNLTQFTQVALAVVAYAETERLRDEDAVADSPGVMYAGHSLGEYTALASLGDIFELEGVIDIVYSRGSAMGSLVPRDETGRSNYGLAALRPNMIGVGPDAVQGYVDRVAGQSGEFLEIVNYNIPGQQYSVAGTVAGLDALAAAANAVNPRALVRIPGIDVPFHSTVLRPGVAAFAEKLDELLPAEINLKALVGRYVPNLVARPFELTDDFLDAVRAVAPSERLAGVTADSLSPNDLARVLLIELLSWQFASPVRWIETQELLLDSVDQIVEVGLAASPTLANMAKRTMDVLGRHVPVFNVERDHDAVTLSDVASAPAAETSPSADAAAADVATADAAATEEGAAGQAATGQGGAPEAPSESGAVPAPAAEVSPTPAAVAEVGSAGPAAPAAPAAGGSAADAPELPFDAADAIMVLFAFQNKIRLDQINDSDTVEELTNGVSSRRNQLLMDMSGELGVPAIDGAADADVATLRERVRTAAPGYRPFGSVLGEAVDSRLRALTGAAGLKPAAIGEAVTGSWGLPESWVGHVEAEILLGSREGESVRGGELTTVPTSASTKQEVTALVDAAVAAVAARAGVSVSRAAAGGQGGGAVVDSAALDAFAETVTGAEGVLATAARGVLEQLGLSTDADEAAAALAAAGEGAAEAATLAATVEAELGTDWLRLVTPSFDGNRAVLFDDRWASAREELARIALGDDGFAAATDDKAISTGNKDAATDDKAISTGNKDEEQILARFAGTGATVAAQADWWAHNGGENPALLRRIAEAAAEPAAEQRFADQIALVTGGAPGSIAADVVARLLGEGATVIMTSSRVTQARKEFARTLYARHAVNGAALWLVPANLSSYRDVDALIDWIGTEQVETQGNQTTVIKPALVPTLAYPFAAPSVSGSLAEAGPAAENQARLLLWSVERTVAGLSRLAQDAVDTRCHVVLPGSPNRGMFGGDGAYGEVKAALDAICAKWSAEAGWPEGVTLAQARIGWVAGTNLMGGNDVLVPAARAHGIHVWSPEEISTELVGLADAETREKAASAPVIADLTGGLGSAAVSITELAAEAAASADANAANQADTATDATATADGTSSIEPSITALPNSPRPVQPNGEGVQLNEVTQDLDDMVVMVGLGEVSSWGSGRTRTEAEYGIRRDGSVELTAAGVLELAWMTGLVHWAEDPTPGWYDAEGTAVPEEEIYERYRDEVVARSGIRALSDKFFLKDGGSVDVAEVFLDRDITFTVPTRAEAEDIAAADPAKTSVREADGEWEVTRHKGATARVPRRATLSRSVAGQMPDDFDPARWGVPASMIDAADRITVWNLVTAVDAFISSGFSPAELLRAVHPTDVASTQGTGIGGMESLHKVFVSRFLGEDRPSDILQEALPNVVAAHVMQDYVGGYGAMIHPVAACATAAVSVEEGVDKIRLHKADVVVAGGIDDVQVESLQGFGDMNATAETAKMTAKGIDPRFISRPNDRRRGGFLEAEGGGTVLLARGSVAAELGLPVLAVVGYAASHADGAHTSIPAPGLGALGAARGGADSTLARSLRELGLTPDDVRVVSKHDTSTNANDPNESELHALMWRAVGRDEGNPLFVVSQKSLTGHAKGGAALFQMGGLVEILRSGRLPQNASLDCVDPEIGTKGGPLVWLRAPLDLGAGAVKAGVLTSLGFGHVAAIVVLAHPAVFEAALRDARGEQAARDWRRRATARLRAGVHRLEAGMIGRATLYEAPDARRLPEQGSHEAEIALLLDAGTRLGADGIYPSSSTPTQTGSGTSVTPK</sequence>
<evidence type="ECO:0000256" key="5">
    <source>
        <dbReference type="ARBA" id="ARBA00023002"/>
    </source>
</evidence>
<dbReference type="InterPro" id="IPR003965">
    <property type="entry name" value="Fatty_acid_synthase"/>
</dbReference>
<keyword evidence="9" id="KW-1185">Reference proteome</keyword>
<feature type="region of interest" description="Disordered" evidence="6">
    <location>
        <begin position="1688"/>
        <end position="1773"/>
    </location>
</feature>
<dbReference type="RefSeq" id="WP_156887930.1">
    <property type="nucleotide sequence ID" value="NZ_CP009247.1"/>
</dbReference>
<dbReference type="Gene3D" id="1.20.930.70">
    <property type="match status" value="1"/>
</dbReference>
<dbReference type="InterPro" id="IPR014031">
    <property type="entry name" value="Ketoacyl_synth_C"/>
</dbReference>
<dbReference type="Pfam" id="PF08354">
    <property type="entry name" value="Fas1-AflB-like_hel"/>
    <property type="match status" value="1"/>
</dbReference>
<dbReference type="PRINTS" id="PR01483">
    <property type="entry name" value="FASYNTHASE"/>
</dbReference>
<feature type="compositionally biased region" description="Low complexity" evidence="6">
    <location>
        <begin position="2442"/>
        <end position="2455"/>
    </location>
</feature>
<dbReference type="Pfam" id="PF22690">
    <property type="entry name" value="FAS_AT_central"/>
    <property type="match status" value="1"/>
</dbReference>
<name>A0A1L7CQR4_9CORY</name>
<dbReference type="PANTHER" id="PTHR10982:SF21">
    <property type="entry name" value="FATTY ACID SYNTHASE SUBUNIT BETA"/>
    <property type="match status" value="1"/>
</dbReference>
<comment type="similarity">
    <text evidence="1">Belongs to the enoyl-CoA hydratase/isomerase family.</text>
</comment>